<organism evidence="2 3">
    <name type="scientific">Dyella choica</name>
    <dbReference type="NCBI Taxonomy" id="1927959"/>
    <lineage>
        <taxon>Bacteria</taxon>
        <taxon>Pseudomonadati</taxon>
        <taxon>Pseudomonadota</taxon>
        <taxon>Gammaproteobacteria</taxon>
        <taxon>Lysobacterales</taxon>
        <taxon>Rhodanobacteraceae</taxon>
        <taxon>Dyella</taxon>
    </lineage>
</organism>
<dbReference type="Proteomes" id="UP000274358">
    <property type="component" value="Unassembled WGS sequence"/>
</dbReference>
<feature type="transmembrane region" description="Helical" evidence="1">
    <location>
        <begin position="6"/>
        <end position="30"/>
    </location>
</feature>
<dbReference type="PANTHER" id="PTHR38602">
    <property type="entry name" value="INNER MEMBRANE PROTEIN-RELATED"/>
    <property type="match status" value="1"/>
</dbReference>
<gene>
    <name evidence="2" type="ORF">EKH80_04600</name>
</gene>
<dbReference type="OrthoDB" id="9182237at2"/>
<evidence type="ECO:0000313" key="3">
    <source>
        <dbReference type="Proteomes" id="UP000274358"/>
    </source>
</evidence>
<proteinExistence type="predicted"/>
<feature type="transmembrane region" description="Helical" evidence="1">
    <location>
        <begin position="42"/>
        <end position="60"/>
    </location>
</feature>
<evidence type="ECO:0000313" key="2">
    <source>
        <dbReference type="EMBL" id="RUL78132.1"/>
    </source>
</evidence>
<dbReference type="InterPro" id="IPR019201">
    <property type="entry name" value="DUF2065"/>
</dbReference>
<reference evidence="2 3" key="1">
    <citation type="submission" date="2018-12" db="EMBL/GenBank/DDBJ databases">
        <title>Dyella dinghuensis sp. nov. DHOA06 and Dyella choica sp. nov. 4M-K27, isolated from forest soil.</title>
        <authorList>
            <person name="Qiu L.-H."/>
            <person name="Gao Z.-H."/>
        </authorList>
    </citation>
    <scope>NUCLEOTIDE SEQUENCE [LARGE SCALE GENOMIC DNA]</scope>
    <source>
        <strain evidence="2 3">4M-K27</strain>
    </source>
</reference>
<keyword evidence="1" id="KW-1133">Transmembrane helix</keyword>
<sequence length="61" mass="6662">MPRDFYAALCLVLVIEGLVLFAAPNGWQVVMREASKMEPRSLRVVGAIAIGIGLTTLQLVY</sequence>
<dbReference type="RefSeq" id="WP_126683567.1">
    <property type="nucleotide sequence ID" value="NZ_RYYV01000003.1"/>
</dbReference>
<comment type="caution">
    <text evidence="2">The sequence shown here is derived from an EMBL/GenBank/DDBJ whole genome shotgun (WGS) entry which is preliminary data.</text>
</comment>
<keyword evidence="3" id="KW-1185">Reference proteome</keyword>
<evidence type="ECO:0000256" key="1">
    <source>
        <dbReference type="SAM" id="Phobius"/>
    </source>
</evidence>
<keyword evidence="1" id="KW-0812">Transmembrane</keyword>
<dbReference type="PANTHER" id="PTHR38602:SF1">
    <property type="entry name" value="INNER MEMBRANE PROTEIN"/>
    <property type="match status" value="1"/>
</dbReference>
<dbReference type="AlphaFoldDB" id="A0A432M8I0"/>
<protein>
    <submittedName>
        <fullName evidence="2">DUF2065 domain-containing protein</fullName>
    </submittedName>
</protein>
<name>A0A432M8I0_9GAMM</name>
<accession>A0A432M8I0</accession>
<dbReference type="Pfam" id="PF09838">
    <property type="entry name" value="DUF2065"/>
    <property type="match status" value="1"/>
</dbReference>
<keyword evidence="1" id="KW-0472">Membrane</keyword>
<dbReference type="EMBL" id="RYYV01000003">
    <property type="protein sequence ID" value="RUL78132.1"/>
    <property type="molecule type" value="Genomic_DNA"/>
</dbReference>